<proteinExistence type="predicted"/>
<gene>
    <name evidence="2" type="ORF">DB32_003926</name>
</gene>
<evidence type="ECO:0000313" key="2">
    <source>
        <dbReference type="EMBL" id="AKF06777.1"/>
    </source>
</evidence>
<accession>A0A0F6W435</accession>
<organism evidence="2 3">
    <name type="scientific">Sandaracinus amylolyticus</name>
    <dbReference type="NCBI Taxonomy" id="927083"/>
    <lineage>
        <taxon>Bacteria</taxon>
        <taxon>Pseudomonadati</taxon>
        <taxon>Myxococcota</taxon>
        <taxon>Polyangia</taxon>
        <taxon>Polyangiales</taxon>
        <taxon>Sandaracinaceae</taxon>
        <taxon>Sandaracinus</taxon>
    </lineage>
</organism>
<dbReference type="EMBL" id="CP011125">
    <property type="protein sequence ID" value="AKF06777.1"/>
    <property type="molecule type" value="Genomic_DNA"/>
</dbReference>
<sequence>MLAEPADEALDTVAANAPLVDVRASAAVHARARRAPVQHVAARPHERRRTARDAAVAERRAVGVAAGIGAACVAGVARRAGVERGIDAGVEERVEAAVAHR</sequence>
<dbReference type="Proteomes" id="UP000034883">
    <property type="component" value="Chromosome"/>
</dbReference>
<feature type="region of interest" description="Disordered" evidence="1">
    <location>
        <begin position="33"/>
        <end position="54"/>
    </location>
</feature>
<dbReference type="AlphaFoldDB" id="A0A0F6W435"/>
<reference evidence="2 3" key="1">
    <citation type="submission" date="2015-03" db="EMBL/GenBank/DDBJ databases">
        <title>Genome assembly of Sandaracinus amylolyticus DSM 53668.</title>
        <authorList>
            <person name="Sharma G."/>
            <person name="Subramanian S."/>
        </authorList>
    </citation>
    <scope>NUCLEOTIDE SEQUENCE [LARGE SCALE GENOMIC DNA]</scope>
    <source>
        <strain evidence="2 3">DSM 53668</strain>
    </source>
</reference>
<evidence type="ECO:0000313" key="3">
    <source>
        <dbReference type="Proteomes" id="UP000034883"/>
    </source>
</evidence>
<protein>
    <submittedName>
        <fullName evidence="2">Uncharacterized protein</fullName>
    </submittedName>
</protein>
<name>A0A0F6W435_9BACT</name>
<dbReference type="STRING" id="927083.DB32_003926"/>
<dbReference type="KEGG" id="samy:DB32_003926"/>
<evidence type="ECO:0000256" key="1">
    <source>
        <dbReference type="SAM" id="MobiDB-lite"/>
    </source>
</evidence>
<keyword evidence="3" id="KW-1185">Reference proteome</keyword>